<gene>
    <name evidence="2" type="ORF">LJ757_17880</name>
</gene>
<evidence type="ECO:0000256" key="1">
    <source>
        <dbReference type="SAM" id="SignalP"/>
    </source>
</evidence>
<name>A0A9X1SEA7_9MICC</name>
<feature type="chain" id="PRO_5040779968" description="DUF732 domain-containing protein" evidence="1">
    <location>
        <begin position="22"/>
        <end position="119"/>
    </location>
</feature>
<keyword evidence="1" id="KW-0732">Signal</keyword>
<sequence>MKRPRIAAATALALAALLAVAGCSGGPSAPSPDSGVDTAIATGECRLLAGFLSADLELDPGNVEDMLSILASLIDVGYPESAKVAEMIIASYSDTPPSQEEADAIVAEWSAFCTRNAAG</sequence>
<dbReference type="PROSITE" id="PS51257">
    <property type="entry name" value="PROKAR_LIPOPROTEIN"/>
    <property type="match status" value="1"/>
</dbReference>
<proteinExistence type="predicted"/>
<feature type="signal peptide" evidence="1">
    <location>
        <begin position="1"/>
        <end position="21"/>
    </location>
</feature>
<organism evidence="2 3">
    <name type="scientific">Arthrobacter caoxuetaonis</name>
    <dbReference type="NCBI Taxonomy" id="2886935"/>
    <lineage>
        <taxon>Bacteria</taxon>
        <taxon>Bacillati</taxon>
        <taxon>Actinomycetota</taxon>
        <taxon>Actinomycetes</taxon>
        <taxon>Micrococcales</taxon>
        <taxon>Micrococcaceae</taxon>
        <taxon>Arthrobacter</taxon>
    </lineage>
</organism>
<accession>A0A9X1SEA7</accession>
<evidence type="ECO:0008006" key="4">
    <source>
        <dbReference type="Google" id="ProtNLM"/>
    </source>
</evidence>
<keyword evidence="3" id="KW-1185">Reference proteome</keyword>
<dbReference type="RefSeq" id="WP_227897653.1">
    <property type="nucleotide sequence ID" value="NZ_CP099467.1"/>
</dbReference>
<evidence type="ECO:0000313" key="3">
    <source>
        <dbReference type="Proteomes" id="UP001139158"/>
    </source>
</evidence>
<comment type="caution">
    <text evidence="2">The sequence shown here is derived from an EMBL/GenBank/DDBJ whole genome shotgun (WGS) entry which is preliminary data.</text>
</comment>
<reference evidence="2" key="1">
    <citation type="submission" date="2021-10" db="EMBL/GenBank/DDBJ databases">
        <title>Novel species in genus Arthrobacter.</title>
        <authorList>
            <person name="Liu Y."/>
        </authorList>
    </citation>
    <scope>NUCLEOTIDE SEQUENCE</scope>
    <source>
        <strain evidence="2">Zg-Y453</strain>
    </source>
</reference>
<dbReference type="AlphaFoldDB" id="A0A9X1SEA7"/>
<dbReference type="Proteomes" id="UP001139158">
    <property type="component" value="Unassembled WGS sequence"/>
</dbReference>
<evidence type="ECO:0000313" key="2">
    <source>
        <dbReference type="EMBL" id="MCC3299667.1"/>
    </source>
</evidence>
<protein>
    <recommendedName>
        <fullName evidence="4">DUF732 domain-containing protein</fullName>
    </recommendedName>
</protein>
<dbReference type="EMBL" id="JAJFZV010000020">
    <property type="protein sequence ID" value="MCC3299667.1"/>
    <property type="molecule type" value="Genomic_DNA"/>
</dbReference>